<reference evidence="2" key="1">
    <citation type="submission" date="2019-12" db="EMBL/GenBank/DDBJ databases">
        <title>An insight into the sialome of adult female Ixodes ricinus ticks feeding for 6 days.</title>
        <authorList>
            <person name="Perner J."/>
            <person name="Ribeiro J.M.C."/>
        </authorList>
    </citation>
    <scope>NUCLEOTIDE SEQUENCE</scope>
    <source>
        <strain evidence="2">Semi-engorged</strain>
        <tissue evidence="2">Salivary glands</tissue>
    </source>
</reference>
<proteinExistence type="predicted"/>
<keyword evidence="1" id="KW-0732">Signal</keyword>
<dbReference type="AlphaFoldDB" id="A0A6B0U8D2"/>
<accession>A0A6B0U8D2</accession>
<feature type="chain" id="PRO_5025528135" evidence="1">
    <location>
        <begin position="30"/>
        <end position="99"/>
    </location>
</feature>
<evidence type="ECO:0000256" key="1">
    <source>
        <dbReference type="SAM" id="SignalP"/>
    </source>
</evidence>
<evidence type="ECO:0000313" key="2">
    <source>
        <dbReference type="EMBL" id="MXU87888.1"/>
    </source>
</evidence>
<feature type="signal peptide" evidence="1">
    <location>
        <begin position="1"/>
        <end position="29"/>
    </location>
</feature>
<sequence>MTHVQPAASAAPIFLVIMALGKFQGVMMAATPIGCLMKSISFPLTGAGTWSPYVLRASAENHSRNEAPYATSPRDSTKGLPFSAVMSLASSSVCCSCRL</sequence>
<name>A0A6B0U8D2_IXORI</name>
<organism evidence="2">
    <name type="scientific">Ixodes ricinus</name>
    <name type="common">Common tick</name>
    <name type="synonym">Acarus ricinus</name>
    <dbReference type="NCBI Taxonomy" id="34613"/>
    <lineage>
        <taxon>Eukaryota</taxon>
        <taxon>Metazoa</taxon>
        <taxon>Ecdysozoa</taxon>
        <taxon>Arthropoda</taxon>
        <taxon>Chelicerata</taxon>
        <taxon>Arachnida</taxon>
        <taxon>Acari</taxon>
        <taxon>Parasitiformes</taxon>
        <taxon>Ixodida</taxon>
        <taxon>Ixodoidea</taxon>
        <taxon>Ixodidae</taxon>
        <taxon>Ixodinae</taxon>
        <taxon>Ixodes</taxon>
    </lineage>
</organism>
<protein>
    <submittedName>
        <fullName evidence="2">Putative secreted protein</fullName>
    </submittedName>
</protein>
<dbReference type="EMBL" id="GIFC01005805">
    <property type="protein sequence ID" value="MXU87888.1"/>
    <property type="molecule type" value="Transcribed_RNA"/>
</dbReference>